<reference evidence="2" key="2">
    <citation type="submission" date="2012-09" db="EMBL/GenBank/DDBJ databases">
        <title>The complete sequence of Psychroflexus torquis an extreme psychrophile from sea-ice that is stimulated by light.</title>
        <authorList>
            <person name="Feng S."/>
            <person name="Powell S.M."/>
            <person name="Bowman J.P."/>
        </authorList>
    </citation>
    <scope>NUCLEOTIDE SEQUENCE [LARGE SCALE GENOMIC DNA]</scope>
    <source>
        <strain evidence="2">ATCC 700755</strain>
    </source>
</reference>
<proteinExistence type="predicted"/>
<dbReference type="STRING" id="313595.P700755_001249"/>
<reference evidence="2" key="1">
    <citation type="submission" date="2006-03" db="EMBL/GenBank/DDBJ databases">
        <authorList>
            <person name="Bowman J."/>
            <person name="Ferriera S."/>
            <person name="Johnson J."/>
            <person name="Kravitz S."/>
            <person name="Halpern A."/>
            <person name="Remington K."/>
            <person name="Beeson K."/>
            <person name="Tran B."/>
            <person name="Rogers Y.-H."/>
            <person name="Friedman R."/>
            <person name="Venter J.C."/>
        </authorList>
    </citation>
    <scope>NUCLEOTIDE SEQUENCE [LARGE SCALE GENOMIC DNA]</scope>
    <source>
        <strain evidence="2">ATCC 700755</strain>
    </source>
</reference>
<feature type="coiled-coil region" evidence="1">
    <location>
        <begin position="250"/>
        <end position="277"/>
    </location>
</feature>
<dbReference type="RefSeq" id="WP_015023792.1">
    <property type="nucleotide sequence ID" value="NC_018721.1"/>
</dbReference>
<dbReference type="eggNOG" id="ENOG502Z8MD">
    <property type="taxonomic scope" value="Bacteria"/>
</dbReference>
<keyword evidence="3" id="KW-1185">Reference proteome</keyword>
<gene>
    <name evidence="2" type="ordered locus">P700755_001249</name>
</gene>
<name>K4IGJ3_PSYTT</name>
<dbReference type="KEGG" id="ptq:P700755_001249"/>
<keyword evidence="1" id="KW-0175">Coiled coil</keyword>
<evidence type="ECO:0000313" key="3">
    <source>
        <dbReference type="Proteomes" id="UP000008514"/>
    </source>
</evidence>
<dbReference type="EMBL" id="CP003879">
    <property type="protein sequence ID" value="AFU68186.1"/>
    <property type="molecule type" value="Genomic_DNA"/>
</dbReference>
<dbReference type="AlphaFoldDB" id="K4IGJ3"/>
<dbReference type="HOGENOM" id="CLU_786905_0_0_10"/>
<evidence type="ECO:0000313" key="2">
    <source>
        <dbReference type="EMBL" id="AFU68186.1"/>
    </source>
</evidence>
<organism evidence="2 3">
    <name type="scientific">Psychroflexus torquis (strain ATCC 700755 / CIP 106069 / ACAM 623)</name>
    <dbReference type="NCBI Taxonomy" id="313595"/>
    <lineage>
        <taxon>Bacteria</taxon>
        <taxon>Pseudomonadati</taxon>
        <taxon>Bacteroidota</taxon>
        <taxon>Flavobacteriia</taxon>
        <taxon>Flavobacteriales</taxon>
        <taxon>Flavobacteriaceae</taxon>
        <taxon>Psychroflexus</taxon>
    </lineage>
</organism>
<protein>
    <submittedName>
        <fullName evidence="2">Uncharacterized protein</fullName>
    </submittedName>
</protein>
<dbReference type="Proteomes" id="UP000008514">
    <property type="component" value="Chromosome"/>
</dbReference>
<sequence>MKFAILVSILFIVFTAKAQQFVLNNGLKMQYVQEAVLPVAKDAYVVLKDSTAYLYNTTNILPYTSQKLKDSYILNTVENKIYTIDLVQQYVDQIEADTHELITLVTYVYVAYYSNLDSTKINELVKQYGYLIPKVAISEIFKFNETLNLEDNITLRDCQEPHSLLQPQNTNYLKVDENNLFYVDTNENLILAEIKNSKINNLETWTNFNGSISLVSSVKIGDVVRVNFQRYQEESDTLEEFWSIINLKKKTFVAIDLKDFNANLENLQEQDAKLLNSTPFFYKAVDGNNITMLVLPHKNYVWLDDESYYYGSHDLAKYASMRKDDKSYNLKVHAYLFNYPSRILRAIAPQEKEKIKALAEIYVRNKREIISERCVN</sequence>
<accession>K4IGJ3</accession>
<evidence type="ECO:0000256" key="1">
    <source>
        <dbReference type="SAM" id="Coils"/>
    </source>
</evidence>
<dbReference type="OrthoDB" id="1416604at2"/>